<evidence type="ECO:0000259" key="12">
    <source>
        <dbReference type="PROSITE" id="PS50113"/>
    </source>
</evidence>
<evidence type="ECO:0000313" key="13">
    <source>
        <dbReference type="EMBL" id="QDV47130.1"/>
    </source>
</evidence>
<evidence type="ECO:0000256" key="6">
    <source>
        <dbReference type="ARBA" id="ARBA00022840"/>
    </source>
</evidence>
<keyword evidence="9" id="KW-0175">Coiled coil</keyword>
<keyword evidence="4" id="KW-0547">Nucleotide-binding</keyword>
<accession>A0A518I1Y7</accession>
<evidence type="ECO:0000256" key="5">
    <source>
        <dbReference type="ARBA" id="ARBA00022777"/>
    </source>
</evidence>
<dbReference type="InterPro" id="IPR035965">
    <property type="entry name" value="PAS-like_dom_sf"/>
</dbReference>
<feature type="domain" description="Response regulatory" evidence="11">
    <location>
        <begin position="10"/>
        <end position="158"/>
    </location>
</feature>
<dbReference type="InterPro" id="IPR003594">
    <property type="entry name" value="HATPase_dom"/>
</dbReference>
<sequence>MSVSDTKVEHLLVIDDNEAIHNDFQKIFAASPAHDDLMALDAELFGEESEPQAPSPSYALSFASQGRQGLQIVQQAKQRGVHFGAAFVDMRMPPGWDGVQTIQRLWEVDPDLQVVICTAFSDHSWNEIARRLGRTDKLLVLKKPFDEIEAVQLATSLCEKRRLLDDHRRSLSELTKTVASQQSKLESAHQNAEVLIDSISSILICLDRDRCVTRWNPHAENTFDIKADDAIGRALPELSIAWSDAAKLESLLRADSSQAPQHDEIQFVDRCGGKRTLDIRISPLCDAASAAMLVVATDVTRQRFIQAQLDQSRRLESVGQLAAGVAHEINTPMQYIGDNVRYVAKTIDRLSQLLDCLPAFVDQSVSDAELIELRHAIDGCDNARKVRTALEQVPDALVDSIDGVEAVSKIVAAMKELSHPGTGKKSQLCINHVLQSTIAVARNEWKYVAEIQTDLDDQLLPIDGLPSELNQAFLNIIINASHAIGERAERHELDKGVISICTRDLGDAVQVTISDNGGGIPAAIRKRVFEPFFTTKDVGKGTGQGLAIAHSVIVQKHRGKLWFDVDDEVGTTFTIQIPRCPQAAAVSESIGAMP</sequence>
<dbReference type="PROSITE" id="PS50110">
    <property type="entry name" value="RESPONSE_REGULATORY"/>
    <property type="match status" value="1"/>
</dbReference>
<dbReference type="Pfam" id="PF02518">
    <property type="entry name" value="HATPase_c"/>
    <property type="match status" value="1"/>
</dbReference>
<evidence type="ECO:0000256" key="9">
    <source>
        <dbReference type="SAM" id="Coils"/>
    </source>
</evidence>
<keyword evidence="6" id="KW-0067">ATP-binding</keyword>
<evidence type="ECO:0000259" key="10">
    <source>
        <dbReference type="PROSITE" id="PS50109"/>
    </source>
</evidence>
<dbReference type="InterPro" id="IPR000014">
    <property type="entry name" value="PAS"/>
</dbReference>
<dbReference type="InterPro" id="IPR001789">
    <property type="entry name" value="Sig_transdc_resp-reg_receiver"/>
</dbReference>
<evidence type="ECO:0000259" key="11">
    <source>
        <dbReference type="PROSITE" id="PS50110"/>
    </source>
</evidence>
<evidence type="ECO:0000256" key="1">
    <source>
        <dbReference type="ARBA" id="ARBA00000085"/>
    </source>
</evidence>
<evidence type="ECO:0000256" key="8">
    <source>
        <dbReference type="PROSITE-ProRule" id="PRU00169"/>
    </source>
</evidence>
<dbReference type="Gene3D" id="3.30.450.20">
    <property type="entry name" value="PAS domain"/>
    <property type="match status" value="1"/>
</dbReference>
<dbReference type="PROSITE" id="PS50113">
    <property type="entry name" value="PAC"/>
    <property type="match status" value="1"/>
</dbReference>
<dbReference type="PROSITE" id="PS50109">
    <property type="entry name" value="HIS_KIN"/>
    <property type="match status" value="1"/>
</dbReference>
<dbReference type="SMART" id="SM00387">
    <property type="entry name" value="HATPase_c"/>
    <property type="match status" value="1"/>
</dbReference>
<feature type="coiled-coil region" evidence="9">
    <location>
        <begin position="164"/>
        <end position="191"/>
    </location>
</feature>
<dbReference type="SMART" id="SM00091">
    <property type="entry name" value="PAS"/>
    <property type="match status" value="1"/>
</dbReference>
<dbReference type="Pfam" id="PF00072">
    <property type="entry name" value="Response_reg"/>
    <property type="match status" value="1"/>
</dbReference>
<dbReference type="Gene3D" id="1.10.287.130">
    <property type="match status" value="1"/>
</dbReference>
<dbReference type="CDD" id="cd00130">
    <property type="entry name" value="PAS"/>
    <property type="match status" value="1"/>
</dbReference>
<evidence type="ECO:0000313" key="14">
    <source>
        <dbReference type="Proteomes" id="UP000319004"/>
    </source>
</evidence>
<feature type="domain" description="PAC" evidence="12">
    <location>
        <begin position="261"/>
        <end position="311"/>
    </location>
</feature>
<dbReference type="InterPro" id="IPR036097">
    <property type="entry name" value="HisK_dim/P_sf"/>
</dbReference>
<protein>
    <recommendedName>
        <fullName evidence="2">histidine kinase</fullName>
        <ecNumber evidence="2">2.7.13.3</ecNumber>
    </recommendedName>
</protein>
<comment type="catalytic activity">
    <reaction evidence="1">
        <text>ATP + protein L-histidine = ADP + protein N-phospho-L-histidine.</text>
        <dbReference type="EC" id="2.7.13.3"/>
    </reaction>
</comment>
<dbReference type="EC" id="2.7.13.3" evidence="2"/>
<dbReference type="InterPro" id="IPR004358">
    <property type="entry name" value="Sig_transdc_His_kin-like_C"/>
</dbReference>
<feature type="domain" description="Histidine kinase" evidence="10">
    <location>
        <begin position="324"/>
        <end position="581"/>
    </location>
</feature>
<evidence type="ECO:0000256" key="4">
    <source>
        <dbReference type="ARBA" id="ARBA00022741"/>
    </source>
</evidence>
<evidence type="ECO:0000256" key="3">
    <source>
        <dbReference type="ARBA" id="ARBA00022679"/>
    </source>
</evidence>
<dbReference type="EMBL" id="CP037423">
    <property type="protein sequence ID" value="QDV47130.1"/>
    <property type="molecule type" value="Genomic_DNA"/>
</dbReference>
<proteinExistence type="predicted"/>
<keyword evidence="8" id="KW-0597">Phosphoprotein</keyword>
<dbReference type="InterPro" id="IPR036890">
    <property type="entry name" value="HATPase_C_sf"/>
</dbReference>
<dbReference type="Gene3D" id="3.30.565.10">
    <property type="entry name" value="Histidine kinase-like ATPase, C-terminal domain"/>
    <property type="match status" value="1"/>
</dbReference>
<dbReference type="Gene3D" id="3.40.50.2300">
    <property type="match status" value="1"/>
</dbReference>
<organism evidence="13 14">
    <name type="scientific">Stieleria neptunia</name>
    <dbReference type="NCBI Taxonomy" id="2527979"/>
    <lineage>
        <taxon>Bacteria</taxon>
        <taxon>Pseudomonadati</taxon>
        <taxon>Planctomycetota</taxon>
        <taxon>Planctomycetia</taxon>
        <taxon>Pirellulales</taxon>
        <taxon>Pirellulaceae</taxon>
        <taxon>Stieleria</taxon>
    </lineage>
</organism>
<keyword evidence="14" id="KW-1185">Reference proteome</keyword>
<reference evidence="13 14" key="1">
    <citation type="submission" date="2019-03" db="EMBL/GenBank/DDBJ databases">
        <title>Deep-cultivation of Planctomycetes and their phenomic and genomic characterization uncovers novel biology.</title>
        <authorList>
            <person name="Wiegand S."/>
            <person name="Jogler M."/>
            <person name="Boedeker C."/>
            <person name="Pinto D."/>
            <person name="Vollmers J."/>
            <person name="Rivas-Marin E."/>
            <person name="Kohn T."/>
            <person name="Peeters S.H."/>
            <person name="Heuer A."/>
            <person name="Rast P."/>
            <person name="Oberbeckmann S."/>
            <person name="Bunk B."/>
            <person name="Jeske O."/>
            <person name="Meyerdierks A."/>
            <person name="Storesund J.E."/>
            <person name="Kallscheuer N."/>
            <person name="Luecker S."/>
            <person name="Lage O.M."/>
            <person name="Pohl T."/>
            <person name="Merkel B.J."/>
            <person name="Hornburger P."/>
            <person name="Mueller R.-W."/>
            <person name="Bruemmer F."/>
            <person name="Labrenz M."/>
            <person name="Spormann A.M."/>
            <person name="Op den Camp H."/>
            <person name="Overmann J."/>
            <person name="Amann R."/>
            <person name="Jetten M.S.M."/>
            <person name="Mascher T."/>
            <person name="Medema M.H."/>
            <person name="Devos D.P."/>
            <person name="Kaster A.-K."/>
            <person name="Ovreas L."/>
            <person name="Rohde M."/>
            <person name="Galperin M.Y."/>
            <person name="Jogler C."/>
        </authorList>
    </citation>
    <scope>NUCLEOTIDE SEQUENCE [LARGE SCALE GENOMIC DNA]</scope>
    <source>
        <strain evidence="13 14">Enr13</strain>
    </source>
</reference>
<gene>
    <name evidence="13" type="primary">zraS_5</name>
    <name evidence="13" type="ORF">Enr13x_70390</name>
</gene>
<dbReference type="InterPro" id="IPR011006">
    <property type="entry name" value="CheY-like_superfamily"/>
</dbReference>
<dbReference type="InterPro" id="IPR005467">
    <property type="entry name" value="His_kinase_dom"/>
</dbReference>
<evidence type="ECO:0000256" key="7">
    <source>
        <dbReference type="ARBA" id="ARBA00023012"/>
    </source>
</evidence>
<dbReference type="RefSeq" id="WP_197455547.1">
    <property type="nucleotide sequence ID" value="NZ_CP037423.1"/>
</dbReference>
<keyword evidence="7" id="KW-0902">Two-component regulatory system</keyword>
<dbReference type="SUPFAM" id="SSF52172">
    <property type="entry name" value="CheY-like"/>
    <property type="match status" value="1"/>
</dbReference>
<dbReference type="GO" id="GO:0000155">
    <property type="term" value="F:phosphorelay sensor kinase activity"/>
    <property type="evidence" value="ECO:0007669"/>
    <property type="project" value="InterPro"/>
</dbReference>
<keyword evidence="3 13" id="KW-0808">Transferase</keyword>
<dbReference type="SUPFAM" id="SSF47384">
    <property type="entry name" value="Homodimeric domain of signal transducing histidine kinase"/>
    <property type="match status" value="1"/>
</dbReference>
<dbReference type="InterPro" id="IPR000700">
    <property type="entry name" value="PAS-assoc_C"/>
</dbReference>
<evidence type="ECO:0000256" key="2">
    <source>
        <dbReference type="ARBA" id="ARBA00012438"/>
    </source>
</evidence>
<name>A0A518I1Y7_9BACT</name>
<dbReference type="PRINTS" id="PR00344">
    <property type="entry name" value="BCTRLSENSOR"/>
</dbReference>
<dbReference type="InterPro" id="IPR013656">
    <property type="entry name" value="PAS_4"/>
</dbReference>
<dbReference type="GO" id="GO:0005524">
    <property type="term" value="F:ATP binding"/>
    <property type="evidence" value="ECO:0007669"/>
    <property type="project" value="UniProtKB-KW"/>
</dbReference>
<dbReference type="SUPFAM" id="SSF55874">
    <property type="entry name" value="ATPase domain of HSP90 chaperone/DNA topoisomerase II/histidine kinase"/>
    <property type="match status" value="1"/>
</dbReference>
<dbReference type="KEGG" id="snep:Enr13x_70390"/>
<dbReference type="AlphaFoldDB" id="A0A518I1Y7"/>
<dbReference type="Proteomes" id="UP000319004">
    <property type="component" value="Chromosome"/>
</dbReference>
<feature type="modified residue" description="4-aspartylphosphate" evidence="8">
    <location>
        <position position="89"/>
    </location>
</feature>
<dbReference type="PANTHER" id="PTHR43065">
    <property type="entry name" value="SENSOR HISTIDINE KINASE"/>
    <property type="match status" value="1"/>
</dbReference>
<dbReference type="Pfam" id="PF08448">
    <property type="entry name" value="PAS_4"/>
    <property type="match status" value="1"/>
</dbReference>
<keyword evidence="5" id="KW-0418">Kinase</keyword>
<dbReference type="SUPFAM" id="SSF55785">
    <property type="entry name" value="PYP-like sensor domain (PAS domain)"/>
    <property type="match status" value="1"/>
</dbReference>
<dbReference type="PANTHER" id="PTHR43065:SF46">
    <property type="entry name" value="C4-DICARBOXYLATE TRANSPORT SENSOR PROTEIN DCTB"/>
    <property type="match status" value="1"/>
</dbReference>